<dbReference type="PANTHER" id="PTHR35372">
    <property type="entry name" value="ATP BINDING PROTEIN-RELATED"/>
    <property type="match status" value="1"/>
</dbReference>
<organism evidence="2 3">
    <name type="scientific">Blyttiomyces helicus</name>
    <dbReference type="NCBI Taxonomy" id="388810"/>
    <lineage>
        <taxon>Eukaryota</taxon>
        <taxon>Fungi</taxon>
        <taxon>Fungi incertae sedis</taxon>
        <taxon>Chytridiomycota</taxon>
        <taxon>Chytridiomycota incertae sedis</taxon>
        <taxon>Chytridiomycetes</taxon>
        <taxon>Chytridiomycetes incertae sedis</taxon>
        <taxon>Blyttiomyces</taxon>
    </lineage>
</organism>
<evidence type="ECO:0000313" key="3">
    <source>
        <dbReference type="Proteomes" id="UP000269721"/>
    </source>
</evidence>
<dbReference type="PANTHER" id="PTHR35372:SF2">
    <property type="entry name" value="SF3 HELICASE DOMAIN-CONTAINING PROTEIN"/>
    <property type="match status" value="1"/>
</dbReference>
<dbReference type="AlphaFoldDB" id="A0A4V1IR30"/>
<evidence type="ECO:0000313" key="2">
    <source>
        <dbReference type="EMBL" id="RKO88627.1"/>
    </source>
</evidence>
<evidence type="ECO:0008006" key="4">
    <source>
        <dbReference type="Google" id="ProtNLM"/>
    </source>
</evidence>
<dbReference type="EMBL" id="KZ996593">
    <property type="protein sequence ID" value="RKO88627.1"/>
    <property type="molecule type" value="Genomic_DNA"/>
</dbReference>
<evidence type="ECO:0000256" key="1">
    <source>
        <dbReference type="ARBA" id="ARBA00022801"/>
    </source>
</evidence>
<name>A0A4V1IR30_9FUNG</name>
<dbReference type="Proteomes" id="UP000269721">
    <property type="component" value="Unassembled WGS sequence"/>
</dbReference>
<proteinExistence type="predicted"/>
<dbReference type="OrthoDB" id="2375545at2759"/>
<keyword evidence="3" id="KW-1185">Reference proteome</keyword>
<reference evidence="3" key="1">
    <citation type="journal article" date="2018" name="Nat. Microbiol.">
        <title>Leveraging single-cell genomics to expand the fungal tree of life.</title>
        <authorList>
            <person name="Ahrendt S.R."/>
            <person name="Quandt C.A."/>
            <person name="Ciobanu D."/>
            <person name="Clum A."/>
            <person name="Salamov A."/>
            <person name="Andreopoulos B."/>
            <person name="Cheng J.F."/>
            <person name="Woyke T."/>
            <person name="Pelin A."/>
            <person name="Henrissat B."/>
            <person name="Reynolds N.K."/>
            <person name="Benny G.L."/>
            <person name="Smith M.E."/>
            <person name="James T.Y."/>
            <person name="Grigoriev I.V."/>
        </authorList>
    </citation>
    <scope>NUCLEOTIDE SEQUENCE [LARGE SCALE GENOMIC DNA]</scope>
</reference>
<gene>
    <name evidence="2" type="ORF">BDK51DRAFT_46517</name>
</gene>
<protein>
    <recommendedName>
        <fullName evidence="4">SF3 helicase domain-containing protein</fullName>
    </recommendedName>
</protein>
<sequence>MSTNVAYVPYDEHDLKTRSALEKFIAVIFPRKDHMNYLMQEIALSLNGTPAKQRFFIMTVACTNGKSFLIGLLNLALGDYSGEVTITQFTKPRPAANLLAPELIDIKGKGFVSCSEPNARDSLNLGTMKWLSGGDRITAAQKKISHFIYKRLFPA</sequence>
<dbReference type="GO" id="GO:0016787">
    <property type="term" value="F:hydrolase activity"/>
    <property type="evidence" value="ECO:0007669"/>
    <property type="project" value="UniProtKB-KW"/>
</dbReference>
<accession>A0A4V1IR30</accession>
<keyword evidence="1" id="KW-0378">Hydrolase</keyword>
<dbReference type="InterPro" id="IPR051620">
    <property type="entry name" value="ORF904-like_C"/>
</dbReference>